<feature type="active site" evidence="11">
    <location>
        <position position="189"/>
    </location>
</feature>
<evidence type="ECO:0000256" key="10">
    <source>
        <dbReference type="ARBA" id="ARBA00058979"/>
    </source>
</evidence>
<comment type="catalytic activity">
    <reaction evidence="9 13">
        <text>cutin + H2O = cutin monomers.</text>
        <dbReference type="EC" id="3.1.1.74"/>
    </reaction>
</comment>
<evidence type="ECO:0000256" key="5">
    <source>
        <dbReference type="ARBA" id="ARBA00022525"/>
    </source>
</evidence>
<dbReference type="Pfam" id="PF01083">
    <property type="entry name" value="Cutinase"/>
    <property type="match status" value="1"/>
</dbReference>
<dbReference type="AlphaFoldDB" id="A0A0U5GQH5"/>
<proteinExistence type="inferred from homology"/>
<dbReference type="InterPro" id="IPR000675">
    <property type="entry name" value="Cutinase/axe"/>
</dbReference>
<reference evidence="15" key="1">
    <citation type="journal article" date="2016" name="Genome Announc.">
        <title>Draft genome sequences of fungus Aspergillus calidoustus.</title>
        <authorList>
            <person name="Horn F."/>
            <person name="Linde J."/>
            <person name="Mattern D.J."/>
            <person name="Walther G."/>
            <person name="Guthke R."/>
            <person name="Scherlach K."/>
            <person name="Martin K."/>
            <person name="Brakhage A.A."/>
            <person name="Petzke L."/>
            <person name="Valiante V."/>
        </authorList>
    </citation>
    <scope>NUCLEOTIDE SEQUENCE [LARGE SCALE GENOMIC DNA]</scope>
    <source>
        <strain evidence="15">SF006504</strain>
    </source>
</reference>
<organism evidence="14 15">
    <name type="scientific">Aspergillus calidoustus</name>
    <dbReference type="NCBI Taxonomy" id="454130"/>
    <lineage>
        <taxon>Eukaryota</taxon>
        <taxon>Fungi</taxon>
        <taxon>Dikarya</taxon>
        <taxon>Ascomycota</taxon>
        <taxon>Pezizomycotina</taxon>
        <taxon>Eurotiomycetes</taxon>
        <taxon>Eurotiomycetidae</taxon>
        <taxon>Eurotiales</taxon>
        <taxon>Aspergillaceae</taxon>
        <taxon>Aspergillus</taxon>
        <taxon>Aspergillus subgen. Nidulantes</taxon>
    </lineage>
</organism>
<evidence type="ECO:0000256" key="8">
    <source>
        <dbReference type="ARBA" id="ARBA00023157"/>
    </source>
</evidence>
<dbReference type="InterPro" id="IPR043580">
    <property type="entry name" value="CUTINASE_1"/>
</dbReference>
<gene>
    <name evidence="14" type="ORF">ASPCAL07697</name>
</gene>
<feature type="chain" id="PRO_5006773425" description="Cutinase" evidence="13">
    <location>
        <begin position="18"/>
        <end position="222"/>
    </location>
</feature>
<keyword evidence="7 13" id="KW-0378">Hydrolase</keyword>
<dbReference type="PRINTS" id="PR00129">
    <property type="entry name" value="CUTINASE"/>
</dbReference>
<keyword evidence="6 13" id="KW-0732">Signal</keyword>
<feature type="disulfide bond" evidence="12">
    <location>
        <begin position="185"/>
        <end position="192"/>
    </location>
</feature>
<evidence type="ECO:0000256" key="2">
    <source>
        <dbReference type="ARBA" id="ARBA00007534"/>
    </source>
</evidence>
<evidence type="ECO:0000256" key="1">
    <source>
        <dbReference type="ARBA" id="ARBA00004613"/>
    </source>
</evidence>
<dbReference type="GO" id="GO:0005576">
    <property type="term" value="C:extracellular region"/>
    <property type="evidence" value="ECO:0007669"/>
    <property type="project" value="UniProtKB-SubCell"/>
</dbReference>
<dbReference type="InterPro" id="IPR029058">
    <property type="entry name" value="AB_hydrolase_fold"/>
</dbReference>
<feature type="disulfide bond" evidence="12">
    <location>
        <begin position="44"/>
        <end position="123"/>
    </location>
</feature>
<feature type="active site" description="Proton donor/acceptor" evidence="11">
    <location>
        <position position="202"/>
    </location>
</feature>
<protein>
    <recommendedName>
        <fullName evidence="3 13">Cutinase</fullName>
        <ecNumber evidence="3 13">3.1.1.74</ecNumber>
    </recommendedName>
</protein>
<dbReference type="PROSITE" id="PS00155">
    <property type="entry name" value="CUTINASE_1"/>
    <property type="match status" value="1"/>
</dbReference>
<dbReference type="FunFam" id="3.40.50.1820:FF:000235">
    <property type="entry name" value="Cutinase 1"/>
    <property type="match status" value="1"/>
</dbReference>
<feature type="active site" description="Nucleophile" evidence="11">
    <location>
        <position position="134"/>
    </location>
</feature>
<keyword evidence="15" id="KW-1185">Reference proteome</keyword>
<dbReference type="Proteomes" id="UP000054771">
    <property type="component" value="Unassembled WGS sequence"/>
</dbReference>
<dbReference type="GO" id="GO:0050525">
    <property type="term" value="F:cutinase activity"/>
    <property type="evidence" value="ECO:0007669"/>
    <property type="project" value="UniProtKB-UniRule"/>
</dbReference>
<accession>A0A0U5GQH5</accession>
<evidence type="ECO:0000256" key="7">
    <source>
        <dbReference type="ARBA" id="ARBA00022801"/>
    </source>
</evidence>
<evidence type="ECO:0000256" key="9">
    <source>
        <dbReference type="ARBA" id="ARBA00034045"/>
    </source>
</evidence>
<keyword evidence="8 12" id="KW-1015">Disulfide bond</keyword>
<evidence type="ECO:0000256" key="4">
    <source>
        <dbReference type="ARBA" id="ARBA00022487"/>
    </source>
</evidence>
<evidence type="ECO:0000256" key="3">
    <source>
        <dbReference type="ARBA" id="ARBA00013095"/>
    </source>
</evidence>
<dbReference type="STRING" id="454130.A0A0U5GQH5"/>
<comment type="subcellular location">
    <subcellularLocation>
        <location evidence="1 13">Secreted</location>
    </subcellularLocation>
</comment>
<dbReference type="EMBL" id="CDMC01000006">
    <property type="protein sequence ID" value="CEN61028.1"/>
    <property type="molecule type" value="Genomic_DNA"/>
</dbReference>
<dbReference type="OMA" id="VTFIMAR"/>
<keyword evidence="4 13" id="KW-0719">Serine esterase</keyword>
<comment type="similarity">
    <text evidence="2 13">Belongs to the cutinase family.</text>
</comment>
<dbReference type="PROSITE" id="PS00931">
    <property type="entry name" value="CUTINASE_2"/>
    <property type="match status" value="1"/>
</dbReference>
<evidence type="ECO:0000313" key="15">
    <source>
        <dbReference type="Proteomes" id="UP000054771"/>
    </source>
</evidence>
<dbReference type="SMART" id="SM01110">
    <property type="entry name" value="Cutinase"/>
    <property type="match status" value="1"/>
</dbReference>
<evidence type="ECO:0000256" key="13">
    <source>
        <dbReference type="RuleBase" id="RU361263"/>
    </source>
</evidence>
<dbReference type="Gene3D" id="3.40.50.1820">
    <property type="entry name" value="alpha/beta hydrolase"/>
    <property type="match status" value="1"/>
</dbReference>
<dbReference type="SUPFAM" id="SSF53474">
    <property type="entry name" value="alpha/beta-Hydrolases"/>
    <property type="match status" value="1"/>
</dbReference>
<dbReference type="EC" id="3.1.1.74" evidence="3 13"/>
<dbReference type="OrthoDB" id="3225429at2759"/>
<keyword evidence="5 13" id="KW-0964">Secreted</keyword>
<feature type="signal peptide" evidence="13">
    <location>
        <begin position="1"/>
        <end position="17"/>
    </location>
</feature>
<evidence type="ECO:0000256" key="6">
    <source>
        <dbReference type="ARBA" id="ARBA00022729"/>
    </source>
</evidence>
<name>A0A0U5GQH5_ASPCI</name>
<dbReference type="PANTHER" id="PTHR48250:SF3">
    <property type="entry name" value="CUTINASE 1-RELATED"/>
    <property type="match status" value="1"/>
</dbReference>
<evidence type="ECO:0000256" key="12">
    <source>
        <dbReference type="PIRSR" id="PIRSR611150-2"/>
    </source>
</evidence>
<dbReference type="GO" id="GO:0016052">
    <property type="term" value="P:carbohydrate catabolic process"/>
    <property type="evidence" value="ECO:0007669"/>
    <property type="project" value="TreeGrafter"/>
</dbReference>
<comment type="function">
    <text evidence="10">Catalyzes the hydrolysis of complex carboxylic polyesters found in the cell wall of plants. Degrades cutin, a macromolecule that forms the structure of the plant cuticle. Also degrades suberin, a specialized macromolecule found in the cell wall of various plant tissues.</text>
</comment>
<dbReference type="InterPro" id="IPR011150">
    <property type="entry name" value="Cutinase_monf"/>
</dbReference>
<dbReference type="PANTHER" id="PTHR48250">
    <property type="entry name" value="CUTINASE 2-RELATED"/>
    <property type="match status" value="1"/>
</dbReference>
<sequence>MRVNALFAAVLAGLAAASPLPTEDFQLERRQLLDTANDVILGSCKAVTFIFARGSTETGNMGIVVGPGTCSALKLKLGAGKVACQGVGPLYIADLASNFLPKNTNQVAIDEAASLIKQAATKCPETQIVVGGYSQGTAVIDNAIQALSSDVKNRVKGAVLFGFTRNLQDGGQIPGYPKSQTKVICALGDLVCTGTLIITPAHLTYGVNAGEAANFLASQVDV</sequence>
<dbReference type="InterPro" id="IPR043579">
    <property type="entry name" value="CUTINASE_2"/>
</dbReference>
<evidence type="ECO:0000256" key="11">
    <source>
        <dbReference type="PIRSR" id="PIRSR611150-1"/>
    </source>
</evidence>
<evidence type="ECO:0000313" key="14">
    <source>
        <dbReference type="EMBL" id="CEN61028.1"/>
    </source>
</evidence>